<dbReference type="InterPro" id="IPR045556">
    <property type="entry name" value="DUF6351"/>
</dbReference>
<comment type="caution">
    <text evidence="3">The sequence shown here is derived from an EMBL/GenBank/DDBJ whole genome shotgun (WGS) entry which is preliminary data.</text>
</comment>
<sequence length="770" mass="80704">MRFPLAALAGRAASASFTILLAATGASALALTAPASAASAASAAAERDSVSLQVLSSKPEYVSGGSALIKATLPPGIAKQGFTIMAGRNDVTSAFTAVGDGEYIGLVKGLTEGANTIVLTPSTGRGLTTSLTVTNYPISGPMFSGPPIQPFICQTGSLSLPDGSKLQTTPNDPNCSAATNVQFVYRSTKGSFVALRDPKSLPADLAMITKPSGEKVPYIVRVETTTIDRGVSQMTMLFDPSRDAEPSPTARPRNWNGRLVYGHGTGCVGGWYISGAGFGYSPLNDTWLSRGYAVATNTLNHPTNSCNPVVAGEVTSMTKEYFIKRYGVPAYTMTVGTSGGAYTSLQVADAFPGLFDGVFIDATFPDALAIAMSGMDAHLLSNYFLGASASAASFTPAQQAAVSGYANTMALVANGNQMGRTDPVPGRLAPTYPGIANYNPAVFNAAVPASLRYNPNGPTPNFAGARPTVFDENVNVYGRAKNPLDPSQSSTYALRPFDNAGVQYGLAALNAGRITTTQFLDLNESVGGFDTDANPVPTRSIGNTSAMRRVYQAGVMLSGGGGLASLPIMDTTAIYGENNSNYHMQWEHFAVRARLVEANGNADNQVMWRGGPVSAPVSTGTPLAIATFEQWMEKILADTGPGSARDKVLRDKPSAAVDGCFDASMRFIPETQTLGVNNSTCNTMFPSYSNARIQAGGPLAANVFKCELKAISAADYQVAFTPAEMARLRRIFPSGTCDWSKPGVSQTRLVPWPSVGPSPVHQIFDVNAVQ</sequence>
<organism evidence="3 4">
    <name type="scientific">Noviherbaspirillum pedocola</name>
    <dbReference type="NCBI Taxonomy" id="2801341"/>
    <lineage>
        <taxon>Bacteria</taxon>
        <taxon>Pseudomonadati</taxon>
        <taxon>Pseudomonadota</taxon>
        <taxon>Betaproteobacteria</taxon>
        <taxon>Burkholderiales</taxon>
        <taxon>Oxalobacteraceae</taxon>
        <taxon>Noviherbaspirillum</taxon>
    </lineage>
</organism>
<feature type="chain" id="PRO_5037244484" description="DUF6351 domain-containing protein" evidence="1">
    <location>
        <begin position="38"/>
        <end position="770"/>
    </location>
</feature>
<feature type="domain" description="DUF6351" evidence="2">
    <location>
        <begin position="52"/>
        <end position="747"/>
    </location>
</feature>
<dbReference type="AlphaFoldDB" id="A0A934T2K3"/>
<feature type="signal peptide" evidence="1">
    <location>
        <begin position="1"/>
        <end position="37"/>
    </location>
</feature>
<dbReference type="SUPFAM" id="SSF53474">
    <property type="entry name" value="alpha/beta-Hydrolases"/>
    <property type="match status" value="1"/>
</dbReference>
<dbReference type="InterPro" id="IPR029058">
    <property type="entry name" value="AB_hydrolase_fold"/>
</dbReference>
<evidence type="ECO:0000256" key="1">
    <source>
        <dbReference type="SAM" id="SignalP"/>
    </source>
</evidence>
<dbReference type="EMBL" id="JAEPBG010000020">
    <property type="protein sequence ID" value="MBK4738347.1"/>
    <property type="molecule type" value="Genomic_DNA"/>
</dbReference>
<keyword evidence="4" id="KW-1185">Reference proteome</keyword>
<dbReference type="Pfam" id="PF19878">
    <property type="entry name" value="DUF6351"/>
    <property type="match status" value="1"/>
</dbReference>
<dbReference type="RefSeq" id="WP_200597492.1">
    <property type="nucleotide sequence ID" value="NZ_JAEPBG010000020.1"/>
</dbReference>
<gene>
    <name evidence="3" type="ORF">JJB74_27305</name>
</gene>
<keyword evidence="1" id="KW-0732">Signal</keyword>
<dbReference type="Proteomes" id="UP000622890">
    <property type="component" value="Unassembled WGS sequence"/>
</dbReference>
<proteinExistence type="predicted"/>
<evidence type="ECO:0000313" key="4">
    <source>
        <dbReference type="Proteomes" id="UP000622890"/>
    </source>
</evidence>
<evidence type="ECO:0000313" key="3">
    <source>
        <dbReference type="EMBL" id="MBK4738347.1"/>
    </source>
</evidence>
<accession>A0A934T2K3</accession>
<protein>
    <recommendedName>
        <fullName evidence="2">DUF6351 domain-containing protein</fullName>
    </recommendedName>
</protein>
<evidence type="ECO:0000259" key="2">
    <source>
        <dbReference type="Pfam" id="PF19878"/>
    </source>
</evidence>
<reference evidence="3" key="1">
    <citation type="submission" date="2021-01" db="EMBL/GenBank/DDBJ databases">
        <title>Genome sequence of strain Noviherbaspirillum sp. DKR-6.</title>
        <authorList>
            <person name="Chaudhary D.K."/>
        </authorList>
    </citation>
    <scope>NUCLEOTIDE SEQUENCE</scope>
    <source>
        <strain evidence="3">DKR-6</strain>
    </source>
</reference>
<name>A0A934T2K3_9BURK</name>